<accession>A0A172YFQ0</accession>
<evidence type="ECO:0000256" key="10">
    <source>
        <dbReference type="ARBA" id="ARBA00022692"/>
    </source>
</evidence>
<dbReference type="Proteomes" id="UP000077875">
    <property type="component" value="Chromosome"/>
</dbReference>
<protein>
    <recommendedName>
        <fullName evidence="6 19">Adenosylcobinamide-GDP ribazoletransferase</fullName>
        <ecNumber evidence="5 19">2.7.8.26</ecNumber>
    </recommendedName>
    <alternativeName>
        <fullName evidence="16 19">Cobalamin synthase</fullName>
    </alternativeName>
    <alternativeName>
        <fullName evidence="15 19">Cobalamin-5'-phosphate synthase</fullName>
    </alternativeName>
</protein>
<keyword evidence="13 19" id="KW-0472">Membrane</keyword>
<dbReference type="PANTHER" id="PTHR34148">
    <property type="entry name" value="ADENOSYLCOBINAMIDE-GDP RIBAZOLETRANSFERASE"/>
    <property type="match status" value="1"/>
</dbReference>
<feature type="transmembrane region" description="Helical" evidence="19">
    <location>
        <begin position="207"/>
        <end position="225"/>
    </location>
</feature>
<dbReference type="GO" id="GO:0009236">
    <property type="term" value="P:cobalamin biosynthetic process"/>
    <property type="evidence" value="ECO:0007669"/>
    <property type="project" value="UniProtKB-UniRule"/>
</dbReference>
<dbReference type="GO" id="GO:0005886">
    <property type="term" value="C:plasma membrane"/>
    <property type="evidence" value="ECO:0007669"/>
    <property type="project" value="UniProtKB-SubCell"/>
</dbReference>
<evidence type="ECO:0000256" key="1">
    <source>
        <dbReference type="ARBA" id="ARBA00001946"/>
    </source>
</evidence>
<dbReference type="UniPathway" id="UPA00148">
    <property type="reaction ID" value="UER00238"/>
</dbReference>
<dbReference type="GO" id="GO:0051073">
    <property type="term" value="F:adenosylcobinamide-GDP ribazoletransferase activity"/>
    <property type="evidence" value="ECO:0007669"/>
    <property type="project" value="UniProtKB-UniRule"/>
</dbReference>
<reference evidence="20 21" key="1">
    <citation type="submission" date="2016-04" db="EMBL/GenBank/DDBJ databases">
        <title>Complete Genome Sequence of Halotalea alkalilenta IHB B 13600.</title>
        <authorList>
            <person name="Swarnkar M.K."/>
            <person name="Sharma A."/>
            <person name="Kaushal K."/>
            <person name="Soni R."/>
            <person name="Rana S."/>
            <person name="Singh A.K."/>
            <person name="Gulati A."/>
        </authorList>
    </citation>
    <scope>NUCLEOTIDE SEQUENCE [LARGE SCALE GENOMIC DNA]</scope>
    <source>
        <strain evidence="20 21">IHB B 13600</strain>
    </source>
</reference>
<name>A0A172YFQ0_9GAMM</name>
<keyword evidence="10 19" id="KW-0812">Transmembrane</keyword>
<dbReference type="PANTHER" id="PTHR34148:SF1">
    <property type="entry name" value="ADENOSYLCOBINAMIDE-GDP RIBAZOLETRANSFERASE"/>
    <property type="match status" value="1"/>
</dbReference>
<evidence type="ECO:0000256" key="16">
    <source>
        <dbReference type="ARBA" id="ARBA00032853"/>
    </source>
</evidence>
<evidence type="ECO:0000256" key="19">
    <source>
        <dbReference type="HAMAP-Rule" id="MF_00719"/>
    </source>
</evidence>
<comment type="catalytic activity">
    <reaction evidence="18 19">
        <text>alpha-ribazole 5'-phosphate + adenosylcob(III)inamide-GDP = adenosylcob(III)alamin 5'-phosphate + GMP + H(+)</text>
        <dbReference type="Rhea" id="RHEA:23560"/>
        <dbReference type="ChEBI" id="CHEBI:15378"/>
        <dbReference type="ChEBI" id="CHEBI:57918"/>
        <dbReference type="ChEBI" id="CHEBI:58115"/>
        <dbReference type="ChEBI" id="CHEBI:60487"/>
        <dbReference type="ChEBI" id="CHEBI:60493"/>
        <dbReference type="EC" id="2.7.8.26"/>
    </reaction>
</comment>
<evidence type="ECO:0000256" key="17">
    <source>
        <dbReference type="ARBA" id="ARBA00048623"/>
    </source>
</evidence>
<evidence type="ECO:0000256" key="5">
    <source>
        <dbReference type="ARBA" id="ARBA00013200"/>
    </source>
</evidence>
<evidence type="ECO:0000256" key="12">
    <source>
        <dbReference type="ARBA" id="ARBA00022989"/>
    </source>
</evidence>
<evidence type="ECO:0000256" key="7">
    <source>
        <dbReference type="ARBA" id="ARBA00022475"/>
    </source>
</evidence>
<keyword evidence="12 19" id="KW-1133">Transmembrane helix</keyword>
<evidence type="ECO:0000313" key="21">
    <source>
        <dbReference type="Proteomes" id="UP000077875"/>
    </source>
</evidence>
<evidence type="ECO:0000256" key="18">
    <source>
        <dbReference type="ARBA" id="ARBA00049504"/>
    </source>
</evidence>
<organism evidence="20 21">
    <name type="scientific">Halotalea alkalilenta</name>
    <dbReference type="NCBI Taxonomy" id="376489"/>
    <lineage>
        <taxon>Bacteria</taxon>
        <taxon>Pseudomonadati</taxon>
        <taxon>Pseudomonadota</taxon>
        <taxon>Gammaproteobacteria</taxon>
        <taxon>Oceanospirillales</taxon>
        <taxon>Halomonadaceae</taxon>
        <taxon>Halotalea</taxon>
    </lineage>
</organism>
<keyword evidence="7 19" id="KW-1003">Cell membrane</keyword>
<keyword evidence="21" id="KW-1185">Reference proteome</keyword>
<feature type="transmembrane region" description="Helical" evidence="19">
    <location>
        <begin position="118"/>
        <end position="141"/>
    </location>
</feature>
<evidence type="ECO:0000256" key="6">
    <source>
        <dbReference type="ARBA" id="ARBA00015850"/>
    </source>
</evidence>
<dbReference type="RefSeq" id="WP_064122950.1">
    <property type="nucleotide sequence ID" value="NZ_CP015243.1"/>
</dbReference>
<evidence type="ECO:0000256" key="9">
    <source>
        <dbReference type="ARBA" id="ARBA00022679"/>
    </source>
</evidence>
<evidence type="ECO:0000256" key="2">
    <source>
        <dbReference type="ARBA" id="ARBA00004651"/>
    </source>
</evidence>
<keyword evidence="9 19" id="KW-0808">Transferase</keyword>
<dbReference type="GO" id="GO:0008818">
    <property type="term" value="F:cobalamin 5'-phosphate synthase activity"/>
    <property type="evidence" value="ECO:0007669"/>
    <property type="project" value="UniProtKB-UniRule"/>
</dbReference>
<evidence type="ECO:0000256" key="15">
    <source>
        <dbReference type="ARBA" id="ARBA00032605"/>
    </source>
</evidence>
<comment type="pathway">
    <text evidence="3 19">Cofactor biosynthesis; adenosylcobalamin biosynthesis; adenosylcobalamin from cob(II)yrinate a,c-diamide: step 7/7.</text>
</comment>
<dbReference type="Pfam" id="PF02654">
    <property type="entry name" value="CobS"/>
    <property type="match status" value="1"/>
</dbReference>
<comment type="cofactor">
    <cofactor evidence="1 19">
        <name>Mg(2+)</name>
        <dbReference type="ChEBI" id="CHEBI:18420"/>
    </cofactor>
</comment>
<dbReference type="EC" id="2.7.8.26" evidence="5 19"/>
<evidence type="ECO:0000256" key="8">
    <source>
        <dbReference type="ARBA" id="ARBA00022573"/>
    </source>
</evidence>
<comment type="subcellular location">
    <subcellularLocation>
        <location evidence="2 19">Cell membrane</location>
        <topology evidence="2 19">Multi-pass membrane protein</topology>
    </subcellularLocation>
</comment>
<proteinExistence type="inferred from homology"/>
<evidence type="ECO:0000256" key="13">
    <source>
        <dbReference type="ARBA" id="ARBA00023136"/>
    </source>
</evidence>
<evidence type="ECO:0000256" key="11">
    <source>
        <dbReference type="ARBA" id="ARBA00022842"/>
    </source>
</evidence>
<comment type="function">
    <text evidence="14 19">Joins adenosylcobinamide-GDP and alpha-ribazole to generate adenosylcobalamin (Ado-cobalamin). Also synthesizes adenosylcobalamin 5'-phosphate from adenosylcobinamide-GDP and alpha-ribazole 5'-phosphate.</text>
</comment>
<dbReference type="HAMAP" id="MF_00719">
    <property type="entry name" value="CobS"/>
    <property type="match status" value="1"/>
</dbReference>
<evidence type="ECO:0000313" key="20">
    <source>
        <dbReference type="EMBL" id="ANF58044.1"/>
    </source>
</evidence>
<dbReference type="KEGG" id="haa:A5892_11685"/>
<keyword evidence="11 19" id="KW-0460">Magnesium</keyword>
<feature type="transmembrane region" description="Helical" evidence="19">
    <location>
        <begin position="70"/>
        <end position="88"/>
    </location>
</feature>
<evidence type="ECO:0000256" key="14">
    <source>
        <dbReference type="ARBA" id="ARBA00025228"/>
    </source>
</evidence>
<comment type="similarity">
    <text evidence="4 19">Belongs to the CobS family.</text>
</comment>
<evidence type="ECO:0000256" key="4">
    <source>
        <dbReference type="ARBA" id="ARBA00010561"/>
    </source>
</evidence>
<gene>
    <name evidence="19" type="primary">cobS</name>
    <name evidence="20" type="ORF">A5892_11685</name>
</gene>
<dbReference type="STRING" id="376489.A5892_11685"/>
<dbReference type="InterPro" id="IPR003805">
    <property type="entry name" value="CobS"/>
</dbReference>
<keyword evidence="8 19" id="KW-0169">Cobalamin biosynthesis</keyword>
<evidence type="ECO:0000256" key="3">
    <source>
        <dbReference type="ARBA" id="ARBA00004663"/>
    </source>
</evidence>
<dbReference type="EMBL" id="CP015243">
    <property type="protein sequence ID" value="ANF58044.1"/>
    <property type="molecule type" value="Genomic_DNA"/>
</dbReference>
<feature type="transmembrane region" description="Helical" evidence="19">
    <location>
        <begin position="45"/>
        <end position="64"/>
    </location>
</feature>
<dbReference type="AlphaFoldDB" id="A0A172YFQ0"/>
<comment type="catalytic activity">
    <reaction evidence="17 19">
        <text>alpha-ribazole + adenosylcob(III)inamide-GDP = adenosylcob(III)alamin + GMP + H(+)</text>
        <dbReference type="Rhea" id="RHEA:16049"/>
        <dbReference type="ChEBI" id="CHEBI:10329"/>
        <dbReference type="ChEBI" id="CHEBI:15378"/>
        <dbReference type="ChEBI" id="CHEBI:18408"/>
        <dbReference type="ChEBI" id="CHEBI:58115"/>
        <dbReference type="ChEBI" id="CHEBI:60487"/>
        <dbReference type="EC" id="2.7.8.26"/>
    </reaction>
</comment>
<dbReference type="NCBIfam" id="TIGR00317">
    <property type="entry name" value="cobS"/>
    <property type="match status" value="1"/>
</dbReference>
<sequence>MNRAGVRRRAAVEARLFGLAVGFLTRLPVPGGRADEGQMASCRRYFGLVGLLLGLLATLFYTVISNVLPIWVAATATLTLLIILTGGLHEDGLADTADGIGGGWTAERRLEIMKDSRLGSYGALALICAFALRLGLLVTLAAEPGAIAAGLILGASLSRIAATSMISLLPYARLEQSKVVALSAAQSRFDLCLLIGSGVLFALLLSGFFSTLLLLLALAALLALLRQWFKRRIGGFTGDTLGATQQGAEILIYLVLAIRLGGT</sequence>